<name>A0A4R6VP67_9PSEU</name>
<evidence type="ECO:0000313" key="1">
    <source>
        <dbReference type="EMBL" id="TDQ65813.1"/>
    </source>
</evidence>
<organism evidence="1 2">
    <name type="scientific">Actinomycetospora succinea</name>
    <dbReference type="NCBI Taxonomy" id="663603"/>
    <lineage>
        <taxon>Bacteria</taxon>
        <taxon>Bacillati</taxon>
        <taxon>Actinomycetota</taxon>
        <taxon>Actinomycetes</taxon>
        <taxon>Pseudonocardiales</taxon>
        <taxon>Pseudonocardiaceae</taxon>
        <taxon>Actinomycetospora</taxon>
    </lineage>
</organism>
<evidence type="ECO:0008006" key="3">
    <source>
        <dbReference type="Google" id="ProtNLM"/>
    </source>
</evidence>
<protein>
    <recommendedName>
        <fullName evidence="3">Peptide subunit release factor 1 (ERF1)</fullName>
    </recommendedName>
</protein>
<gene>
    <name evidence="1" type="ORF">EV188_1011065</name>
</gene>
<reference evidence="1 2" key="1">
    <citation type="submission" date="2019-03" db="EMBL/GenBank/DDBJ databases">
        <title>Genomic Encyclopedia of Type Strains, Phase IV (KMG-IV): sequencing the most valuable type-strain genomes for metagenomic binning, comparative biology and taxonomic classification.</title>
        <authorList>
            <person name="Goeker M."/>
        </authorList>
    </citation>
    <scope>NUCLEOTIDE SEQUENCE [LARGE SCALE GENOMIC DNA]</scope>
    <source>
        <strain evidence="1 2">DSM 45775</strain>
    </source>
</reference>
<dbReference type="Proteomes" id="UP000295705">
    <property type="component" value="Unassembled WGS sequence"/>
</dbReference>
<dbReference type="Pfam" id="PF18844">
    <property type="entry name" value="baeRF_family2"/>
    <property type="match status" value="1"/>
</dbReference>
<dbReference type="OrthoDB" id="5179393at2"/>
<dbReference type="EMBL" id="SNYO01000001">
    <property type="protein sequence ID" value="TDQ65813.1"/>
    <property type="molecule type" value="Genomic_DNA"/>
</dbReference>
<keyword evidence="2" id="KW-1185">Reference proteome</keyword>
<comment type="caution">
    <text evidence="1">The sequence shown here is derived from an EMBL/GenBank/DDBJ whole genome shotgun (WGS) entry which is preliminary data.</text>
</comment>
<dbReference type="InterPro" id="IPR040701">
    <property type="entry name" value="Bact_RF_family2"/>
</dbReference>
<dbReference type="AlphaFoldDB" id="A0A4R6VP67"/>
<accession>A0A4R6VP67</accession>
<sequence>MDLSRTREIFERPGPFATVYLEAVQAGENSAKQVELRWRDLQKQLKEAGADDKTLAALDDELGGERAGSVTGVGRVLVASADGVLFDDEVEAVDAAGDIAVWSPLPELGRYYRSQTGSVRVLLAVVDQTGGDLYQVIADNSEGARELSEETIKGQAIETVHKARGGGPGNRTRQNRHEMASYENADEVVKGIRSAVKQFRPEVIVLAGEVQGRSSVRNELPGDLADITREIEAGSRAAGASEDALEDEMLTAAGVVATERETRVRQRFEEGKGHANAVEGLEPVLEAARTGAVDTLLLVDGQEVPGELYVGSSPEQISTDPANLKEMSDVEPVARPAEQVLLRAVGALGGDVQVLGGGAELQDGVGANLRFPTGS</sequence>
<proteinExistence type="predicted"/>
<dbReference type="RefSeq" id="WP_133825121.1">
    <property type="nucleotide sequence ID" value="NZ_BAABHR010000049.1"/>
</dbReference>
<evidence type="ECO:0000313" key="2">
    <source>
        <dbReference type="Proteomes" id="UP000295705"/>
    </source>
</evidence>